<dbReference type="AlphaFoldDB" id="A0A9Y3VBN6"/>
<protein>
    <submittedName>
        <fullName evidence="2">Uncharacterized protein LOC102215215</fullName>
    </submittedName>
</protein>
<evidence type="ECO:0000313" key="1">
    <source>
        <dbReference type="Proteomes" id="UP000695023"/>
    </source>
</evidence>
<accession>A0A9Y3VBN6</accession>
<dbReference type="GeneID" id="102215215"/>
<sequence>MQRQGNIKEQKHYKARHLKLNDLKQEAQDTHLYKKYLYKDDIPPYPGPGEVSLEFHVSRLKHDTYKLEEIKNDGGFKDPKSGSEDPDRLSLVWWSLAVAPEEIQSAERRLLEEAFPNWTEEQARQKQGFLVDFASSPAFSEKSRYGSYRFTFTVQEVLEAYSEQYCSGRPPVMRVLRTSLYRQEVMYAVLVHSSANDELFSEYPMLNDPPNTICAYRDGRFTWRPEAMCETHKYVLLQRRDKNLMEVWGLIQDPQFYVWDHVAIALHVAGGQVLKFDSDDLRKNLRFCERDAVTVRPESDFQHYQDAQNLVTRLWPLKKEVSLQQRIRGSTE</sequence>
<evidence type="ECO:0000313" key="2">
    <source>
        <dbReference type="RefSeq" id="XP_005725527.1"/>
    </source>
</evidence>
<dbReference type="RefSeq" id="XP_005725527.1">
    <property type="nucleotide sequence ID" value="XM_005725470.1"/>
</dbReference>
<gene>
    <name evidence="2" type="primary">LOC102215215</name>
</gene>
<dbReference type="Proteomes" id="UP000695023">
    <property type="component" value="Unplaced"/>
</dbReference>
<keyword evidence="1" id="KW-1185">Reference proteome</keyword>
<name>A0A9Y3VBN6_9CICH</name>
<organism evidence="1 2">
    <name type="scientific">Pundamilia nyererei</name>
    <dbReference type="NCBI Taxonomy" id="303518"/>
    <lineage>
        <taxon>Eukaryota</taxon>
        <taxon>Metazoa</taxon>
        <taxon>Chordata</taxon>
        <taxon>Craniata</taxon>
        <taxon>Vertebrata</taxon>
        <taxon>Euteleostomi</taxon>
        <taxon>Actinopterygii</taxon>
        <taxon>Neopterygii</taxon>
        <taxon>Teleostei</taxon>
        <taxon>Neoteleostei</taxon>
        <taxon>Acanthomorphata</taxon>
        <taxon>Ovalentaria</taxon>
        <taxon>Cichlomorphae</taxon>
        <taxon>Cichliformes</taxon>
        <taxon>Cichlidae</taxon>
        <taxon>African cichlids</taxon>
        <taxon>Pseudocrenilabrinae</taxon>
        <taxon>Haplochromini</taxon>
        <taxon>Pundamilia</taxon>
    </lineage>
</organism>
<proteinExistence type="predicted"/>
<reference evidence="2" key="1">
    <citation type="submission" date="2025-08" db="UniProtKB">
        <authorList>
            <consortium name="RefSeq"/>
        </authorList>
    </citation>
    <scope>IDENTIFICATION</scope>
</reference>